<protein>
    <recommendedName>
        <fullName evidence="3">F-box domain-containing protein</fullName>
    </recommendedName>
</protein>
<dbReference type="GeneID" id="37137578"/>
<evidence type="ECO:0000313" key="2">
    <source>
        <dbReference type="Proteomes" id="UP000248340"/>
    </source>
</evidence>
<dbReference type="VEuPathDB" id="FungiDB:BO82DRAFT_352955"/>
<proteinExistence type="predicted"/>
<dbReference type="Gene3D" id="1.20.1280.50">
    <property type="match status" value="1"/>
</dbReference>
<gene>
    <name evidence="1" type="ORF">BO82DRAFT_352955</name>
</gene>
<accession>A0A319CWF5</accession>
<name>A0A319CWF5_9EURO</name>
<dbReference type="SUPFAM" id="SSF81383">
    <property type="entry name" value="F-box domain"/>
    <property type="match status" value="1"/>
</dbReference>
<organism evidence="1 2">
    <name type="scientific">Aspergillus uvarum CBS 121591</name>
    <dbReference type="NCBI Taxonomy" id="1448315"/>
    <lineage>
        <taxon>Eukaryota</taxon>
        <taxon>Fungi</taxon>
        <taxon>Dikarya</taxon>
        <taxon>Ascomycota</taxon>
        <taxon>Pezizomycotina</taxon>
        <taxon>Eurotiomycetes</taxon>
        <taxon>Eurotiomycetidae</taxon>
        <taxon>Eurotiales</taxon>
        <taxon>Aspergillaceae</taxon>
        <taxon>Aspergillus</taxon>
        <taxon>Aspergillus subgen. Circumdati</taxon>
    </lineage>
</organism>
<evidence type="ECO:0008006" key="3">
    <source>
        <dbReference type="Google" id="ProtNLM"/>
    </source>
</evidence>
<dbReference type="AlphaFoldDB" id="A0A319CWF5"/>
<dbReference type="RefSeq" id="XP_025493423.1">
    <property type="nucleotide sequence ID" value="XM_025634837.1"/>
</dbReference>
<dbReference type="Proteomes" id="UP000248340">
    <property type="component" value="Unassembled WGS sequence"/>
</dbReference>
<sequence length="270" mass="30669">MNQVLALPELLEPIFLSLDLGTLLTSAQRVCTQWRSIVQGSSALQEKLFFKPRATTNRHYSPEPIFNPLLTTAFPAIFHANKAISPRSDQEFNIADLELITHPAKRTAYLRPEASWRTMLIQQPPTSSFGIVQHSGGQLGYGGSYEIMKTEGGLRMEALFEVLFFHQDIDAYNCPDGIIWWSEDAEPKLGRLLEPFAEEEEKKKVEQPGVLVHVSFFATCTSTESELEDEDYRDVLKAVQTGYRGLGLEPKILAGPEWERQTWEYSKTWD</sequence>
<keyword evidence="2" id="KW-1185">Reference proteome</keyword>
<dbReference type="OrthoDB" id="3800738at2759"/>
<evidence type="ECO:0000313" key="1">
    <source>
        <dbReference type="EMBL" id="PYH83223.1"/>
    </source>
</evidence>
<dbReference type="InterPro" id="IPR036047">
    <property type="entry name" value="F-box-like_dom_sf"/>
</dbReference>
<dbReference type="STRING" id="1448315.A0A319CWF5"/>
<reference evidence="1 2" key="1">
    <citation type="submission" date="2016-12" db="EMBL/GenBank/DDBJ databases">
        <title>The genomes of Aspergillus section Nigri reveals drivers in fungal speciation.</title>
        <authorList>
            <consortium name="DOE Joint Genome Institute"/>
            <person name="Vesth T.C."/>
            <person name="Nybo J."/>
            <person name="Theobald S."/>
            <person name="Brandl J."/>
            <person name="Frisvad J.C."/>
            <person name="Nielsen K.F."/>
            <person name="Lyhne E.K."/>
            <person name="Kogle M.E."/>
            <person name="Kuo A."/>
            <person name="Riley R."/>
            <person name="Clum A."/>
            <person name="Nolan M."/>
            <person name="Lipzen A."/>
            <person name="Salamov A."/>
            <person name="Henrissat B."/>
            <person name="Wiebenga A."/>
            <person name="De Vries R.P."/>
            <person name="Grigoriev I.V."/>
            <person name="Mortensen U.H."/>
            <person name="Andersen M.R."/>
            <person name="Baker S.E."/>
        </authorList>
    </citation>
    <scope>NUCLEOTIDE SEQUENCE [LARGE SCALE GENOMIC DNA]</scope>
    <source>
        <strain evidence="1 2">CBS 121591</strain>
    </source>
</reference>
<dbReference type="EMBL" id="KZ821690">
    <property type="protein sequence ID" value="PYH83223.1"/>
    <property type="molecule type" value="Genomic_DNA"/>
</dbReference>